<accession>A0A378BAJ4</accession>
<name>A0A378BAJ4_KLEPN</name>
<feature type="compositionally biased region" description="Basic and acidic residues" evidence="1">
    <location>
        <begin position="238"/>
        <end position="265"/>
    </location>
</feature>
<dbReference type="Proteomes" id="UP000255192">
    <property type="component" value="Unassembled WGS sequence"/>
</dbReference>
<reference evidence="2 3" key="1">
    <citation type="submission" date="2018-06" db="EMBL/GenBank/DDBJ databases">
        <authorList>
            <consortium name="Pathogen Informatics"/>
            <person name="Doyle S."/>
        </authorList>
    </citation>
    <scope>NUCLEOTIDE SEQUENCE [LARGE SCALE GENOMIC DNA]</scope>
    <source>
        <strain evidence="2 3">NCTC204</strain>
    </source>
</reference>
<dbReference type="EMBL" id="UGMD01000002">
    <property type="protein sequence ID" value="STV33972.1"/>
    <property type="molecule type" value="Genomic_DNA"/>
</dbReference>
<evidence type="ECO:0000313" key="3">
    <source>
        <dbReference type="Proteomes" id="UP000255192"/>
    </source>
</evidence>
<dbReference type="AlphaFoldDB" id="A0A378BAJ4"/>
<feature type="compositionally biased region" description="Low complexity" evidence="1">
    <location>
        <begin position="270"/>
        <end position="283"/>
    </location>
</feature>
<gene>
    <name evidence="2" type="primary">ydgA_1</name>
    <name evidence="2" type="ORF">NCTC204_05682</name>
</gene>
<dbReference type="Pfam" id="PF06097">
    <property type="entry name" value="DUF945"/>
    <property type="match status" value="1"/>
</dbReference>
<proteinExistence type="predicted"/>
<dbReference type="InterPro" id="IPR010352">
    <property type="entry name" value="DUF945"/>
</dbReference>
<evidence type="ECO:0000313" key="2">
    <source>
        <dbReference type="EMBL" id="STV33972.1"/>
    </source>
</evidence>
<feature type="region of interest" description="Disordered" evidence="1">
    <location>
        <begin position="238"/>
        <end position="291"/>
    </location>
</feature>
<organism evidence="2 3">
    <name type="scientific">Klebsiella pneumoniae</name>
    <dbReference type="NCBI Taxonomy" id="573"/>
    <lineage>
        <taxon>Bacteria</taxon>
        <taxon>Pseudomonadati</taxon>
        <taxon>Pseudomonadota</taxon>
        <taxon>Gammaproteobacteria</taxon>
        <taxon>Enterobacterales</taxon>
        <taxon>Enterobacteriaceae</taxon>
        <taxon>Klebsiella/Raoultella group</taxon>
        <taxon>Klebsiella</taxon>
        <taxon>Klebsiella pneumoniae complex</taxon>
    </lineage>
</organism>
<protein>
    <submittedName>
        <fullName evidence="2">GTP-binding protein YdgA</fullName>
    </submittedName>
</protein>
<sequence>MALGVVWTGGAWFTGKQLEGRIADMVQQANAQLRSSAPESGLELSYQDYQRGLFSSHLQLVVKPIAGQANGWLAAGQSVVLDEVVDHGPFPLASLKAFNLAPAMASVHTTLVKNDASQALFEIAKGDTPFTVDTRIAYSGDSQSAIVLNALDYAKGDEKVTFSGGQFQLDADRDGKNISLKGQAGSGQIDALNEYNQKVQLRFVNLTTDGATELASFNERIGQQKMTLDKLAISVERQRAGADRRHGAGRRLDADPGRQRREQPGELHCQQPQAAGAGYGQRQTHAESDNVDGQAWHQFSQQYSAQSQALLAKPELAQNPELYQQALTETLFQCAADPAQRQPVGDHLSPLSWRNAKGESTLNLSVLLKDPAQVTAPPQTLADSLDRVVQSLDGKVVIPVDMATEFMTKIAGLEGYQPADAAKLADQRSKAWRRWARCSALPPWKITPSAAVCSTRTAR</sequence>
<evidence type="ECO:0000256" key="1">
    <source>
        <dbReference type="SAM" id="MobiDB-lite"/>
    </source>
</evidence>